<gene>
    <name evidence="5" type="ORF">K491DRAFT_687965</name>
</gene>
<sequence>MQLPKLSPLQSRLLASVIATCLVIIIWISFQPHHFVYAAELPVAPQDVEYSQLGQLIPPDTDSEAILGSEVHGNPEAEREGGYVGDFKYFDRSLIGRAEEGVDTLTNNEAKEMDTTPGTTKYFVLEKSQIQARRRAYQDSSLELRDTVNTSESATEDEDGPHARDLLQSRQGSDQVYITVNTCQQPIPEHIATDDPPQLTLYVSTSANNQKPGPKSKDGVTSITFQHGYGAYNATTTSDVYIGIDAPALTKGWNGSFSFQITASTDAPYDTYDQWDTFLRMVDTDADSSLFVTQDLLSERNDTANITNWMGVTPVPFSMYAFKSTDWGGKGLEWSKCGLQWSLDHALNSTNSTQKITVDTTMTNRSTSLPKGQFHVMGLEKNTSYVGFLAMDGVNGLVPENMTAIRGSRVWNQFNWTTKAESTCQVIFDLPFCKDVAYAVPSSPQFANNTPALKELYDTQAENYYTNFSNSLAQVACDTKGSAQYSLARTCTDCARDYKAWLCSVLMPRCEDFSAEGPGLKDRNIDQPLANGSLPYAYNMTKEFNETTRERFAFQGSRNPLIDSAIQPGPYKELLPCEDLCFDIVRSCPAQLQFKCPARSMRSGSYGKRESGPQGLTCNFPGALVNLNQFQGAAIALPVRLSVSVAISMVVGIVLWI</sequence>
<keyword evidence="3" id="KW-0812">Transmembrane</keyword>
<keyword evidence="6" id="KW-1185">Reference proteome</keyword>
<accession>A0A6A6TL89</accession>
<evidence type="ECO:0000256" key="1">
    <source>
        <dbReference type="ARBA" id="ARBA00023157"/>
    </source>
</evidence>
<reference evidence="5" key="1">
    <citation type="journal article" date="2020" name="Stud. Mycol.">
        <title>101 Dothideomycetes genomes: a test case for predicting lifestyles and emergence of pathogens.</title>
        <authorList>
            <person name="Haridas S."/>
            <person name="Albert R."/>
            <person name="Binder M."/>
            <person name="Bloem J."/>
            <person name="Labutti K."/>
            <person name="Salamov A."/>
            <person name="Andreopoulos B."/>
            <person name="Baker S."/>
            <person name="Barry K."/>
            <person name="Bills G."/>
            <person name="Bluhm B."/>
            <person name="Cannon C."/>
            <person name="Castanera R."/>
            <person name="Culley D."/>
            <person name="Daum C."/>
            <person name="Ezra D."/>
            <person name="Gonzalez J."/>
            <person name="Henrissat B."/>
            <person name="Kuo A."/>
            <person name="Liang C."/>
            <person name="Lipzen A."/>
            <person name="Lutzoni F."/>
            <person name="Magnuson J."/>
            <person name="Mondo S."/>
            <person name="Nolan M."/>
            <person name="Ohm R."/>
            <person name="Pangilinan J."/>
            <person name="Park H.-J."/>
            <person name="Ramirez L."/>
            <person name="Alfaro M."/>
            <person name="Sun H."/>
            <person name="Tritt A."/>
            <person name="Yoshinaga Y."/>
            <person name="Zwiers L.-H."/>
            <person name="Turgeon B."/>
            <person name="Goodwin S."/>
            <person name="Spatafora J."/>
            <person name="Crous P."/>
            <person name="Grigoriev I."/>
        </authorList>
    </citation>
    <scope>NUCLEOTIDE SEQUENCE</scope>
    <source>
        <strain evidence="5">CBS 122681</strain>
    </source>
</reference>
<dbReference type="GO" id="GO:0098703">
    <property type="term" value="P:calcium ion import across plasma membrane"/>
    <property type="evidence" value="ECO:0007669"/>
    <property type="project" value="InterPro"/>
</dbReference>
<protein>
    <recommendedName>
        <fullName evidence="4">FZ domain-containing protein</fullName>
    </recommendedName>
</protein>
<keyword evidence="1" id="KW-1015">Disulfide bond</keyword>
<evidence type="ECO:0000256" key="3">
    <source>
        <dbReference type="SAM" id="Phobius"/>
    </source>
</evidence>
<feature type="transmembrane region" description="Helical" evidence="3">
    <location>
        <begin position="12"/>
        <end position="30"/>
    </location>
</feature>
<dbReference type="AlphaFoldDB" id="A0A6A6TL89"/>
<dbReference type="Proteomes" id="UP000799324">
    <property type="component" value="Unassembled WGS sequence"/>
</dbReference>
<dbReference type="PANTHER" id="PTHR39142">
    <property type="entry name" value="MID1P"/>
    <property type="match status" value="1"/>
</dbReference>
<dbReference type="InterPro" id="IPR024338">
    <property type="entry name" value="MID1/Yam8"/>
</dbReference>
<proteinExistence type="predicted"/>
<dbReference type="PROSITE" id="PS50038">
    <property type="entry name" value="FZ"/>
    <property type="match status" value="1"/>
</dbReference>
<name>A0A6A6TL89_9PLEO</name>
<evidence type="ECO:0000313" key="5">
    <source>
        <dbReference type="EMBL" id="KAF2660839.1"/>
    </source>
</evidence>
<dbReference type="OrthoDB" id="5405745at2759"/>
<evidence type="ECO:0000256" key="2">
    <source>
        <dbReference type="SAM" id="MobiDB-lite"/>
    </source>
</evidence>
<dbReference type="PANTHER" id="PTHR39142:SF1">
    <property type="entry name" value="AEL197CP"/>
    <property type="match status" value="1"/>
</dbReference>
<dbReference type="InterPro" id="IPR020067">
    <property type="entry name" value="Frizzled_dom"/>
</dbReference>
<keyword evidence="3" id="KW-1133">Transmembrane helix</keyword>
<dbReference type="Pfam" id="PF12929">
    <property type="entry name" value="Mid1"/>
    <property type="match status" value="1"/>
</dbReference>
<dbReference type="Gene3D" id="1.10.2000.10">
    <property type="entry name" value="Frizzled cysteine-rich domain"/>
    <property type="match status" value="1"/>
</dbReference>
<evidence type="ECO:0000313" key="6">
    <source>
        <dbReference type="Proteomes" id="UP000799324"/>
    </source>
</evidence>
<dbReference type="GO" id="GO:0005262">
    <property type="term" value="F:calcium channel activity"/>
    <property type="evidence" value="ECO:0007669"/>
    <property type="project" value="InterPro"/>
</dbReference>
<dbReference type="EMBL" id="MU004297">
    <property type="protein sequence ID" value="KAF2660839.1"/>
    <property type="molecule type" value="Genomic_DNA"/>
</dbReference>
<dbReference type="InterPro" id="IPR036790">
    <property type="entry name" value="Frizzled_dom_sf"/>
</dbReference>
<keyword evidence="3" id="KW-0472">Membrane</keyword>
<evidence type="ECO:0000259" key="4">
    <source>
        <dbReference type="PROSITE" id="PS50038"/>
    </source>
</evidence>
<feature type="region of interest" description="Disordered" evidence="2">
    <location>
        <begin position="135"/>
        <end position="165"/>
    </location>
</feature>
<feature type="transmembrane region" description="Helical" evidence="3">
    <location>
        <begin position="635"/>
        <end position="656"/>
    </location>
</feature>
<feature type="domain" description="FZ" evidence="4">
    <location>
        <begin position="419"/>
        <end position="619"/>
    </location>
</feature>
<organism evidence="5 6">
    <name type="scientific">Lophiostoma macrostomum CBS 122681</name>
    <dbReference type="NCBI Taxonomy" id="1314788"/>
    <lineage>
        <taxon>Eukaryota</taxon>
        <taxon>Fungi</taxon>
        <taxon>Dikarya</taxon>
        <taxon>Ascomycota</taxon>
        <taxon>Pezizomycotina</taxon>
        <taxon>Dothideomycetes</taxon>
        <taxon>Pleosporomycetidae</taxon>
        <taxon>Pleosporales</taxon>
        <taxon>Lophiostomataceae</taxon>
        <taxon>Lophiostoma</taxon>
    </lineage>
</organism>